<comment type="caution">
    <text evidence="40">The sequence shown here is derived from an EMBL/GenBank/DDBJ whole genome shotgun (WGS) entry which is preliminary data.</text>
</comment>
<evidence type="ECO:0000256" key="28">
    <source>
        <dbReference type="ARBA" id="ARBA00034109"/>
    </source>
</evidence>
<dbReference type="PANTHER" id="PTHR19346:SF3">
    <property type="entry name" value="SOLUTE CARRIER FAMILY 35 MEMBER F3"/>
    <property type="match status" value="1"/>
</dbReference>
<feature type="transmembrane region" description="Helical" evidence="37">
    <location>
        <begin position="592"/>
        <end position="611"/>
    </location>
</feature>
<evidence type="ECO:0000256" key="20">
    <source>
        <dbReference type="ARBA" id="ARBA00023065"/>
    </source>
</evidence>
<dbReference type="PRINTS" id="PR01333">
    <property type="entry name" value="2POREKCHANEL"/>
</dbReference>
<keyword evidence="19" id="KW-0770">Synapse</keyword>
<evidence type="ECO:0000256" key="30">
    <source>
        <dbReference type="ARBA" id="ARBA00036239"/>
    </source>
</evidence>
<keyword evidence="9 36" id="KW-0813">Transport</keyword>
<accession>A0A8J4UEH2</accession>
<keyword evidence="18 37" id="KW-1133">Transmembrane helix</keyword>
<evidence type="ECO:0000256" key="11">
    <source>
        <dbReference type="ARBA" id="ARBA00022499"/>
    </source>
</evidence>
<evidence type="ECO:0000256" key="5">
    <source>
        <dbReference type="ARBA" id="ARBA00004541"/>
    </source>
</evidence>
<comment type="catalytic activity">
    <reaction evidence="27">
        <text>chloride(in) = chloride(out)</text>
        <dbReference type="Rhea" id="RHEA:29823"/>
        <dbReference type="ChEBI" id="CHEBI:17996"/>
    </reaction>
</comment>
<evidence type="ECO:0000256" key="25">
    <source>
        <dbReference type="ARBA" id="ARBA00023303"/>
    </source>
</evidence>
<comment type="catalytic activity">
    <reaction evidence="1">
        <text>NH4(+)(in) = NH4(+)(out)</text>
        <dbReference type="Rhea" id="RHEA:28747"/>
        <dbReference type="ChEBI" id="CHEBI:28938"/>
    </reaction>
</comment>
<evidence type="ECO:0000256" key="23">
    <source>
        <dbReference type="ARBA" id="ARBA00023180"/>
    </source>
</evidence>
<feature type="transmembrane region" description="Helical" evidence="37">
    <location>
        <begin position="244"/>
        <end position="264"/>
    </location>
</feature>
<dbReference type="SUPFAM" id="SSF103481">
    <property type="entry name" value="Multidrug resistance efflux transporter EmrE"/>
    <property type="match status" value="1"/>
</dbReference>
<feature type="transmembrane region" description="Helical" evidence="37">
    <location>
        <begin position="215"/>
        <end position="232"/>
    </location>
</feature>
<organism evidence="40 41">
    <name type="scientific">Clarias magur</name>
    <name type="common">Asian catfish</name>
    <name type="synonym">Macropteronotus magur</name>
    <dbReference type="NCBI Taxonomy" id="1594786"/>
    <lineage>
        <taxon>Eukaryota</taxon>
        <taxon>Metazoa</taxon>
        <taxon>Chordata</taxon>
        <taxon>Craniata</taxon>
        <taxon>Vertebrata</taxon>
        <taxon>Euteleostomi</taxon>
        <taxon>Actinopterygii</taxon>
        <taxon>Neopterygii</taxon>
        <taxon>Teleostei</taxon>
        <taxon>Ostariophysi</taxon>
        <taxon>Siluriformes</taxon>
        <taxon>Clariidae</taxon>
        <taxon>Clarias</taxon>
    </lineage>
</organism>
<evidence type="ECO:0000256" key="21">
    <source>
        <dbReference type="ARBA" id="ARBA00023136"/>
    </source>
</evidence>
<proteinExistence type="inferred from homology"/>
<dbReference type="PRINTS" id="PR01096">
    <property type="entry name" value="TWIK1CHANNEL"/>
</dbReference>
<keyword evidence="25 36" id="KW-0407">Ion channel</keyword>
<keyword evidence="41" id="KW-1185">Reference proteome</keyword>
<comment type="similarity">
    <text evidence="7 36">Belongs to the two pore domain potassium channel (TC 1.A.1.8) family.</text>
</comment>
<keyword evidence="24" id="KW-0966">Cell projection</keyword>
<evidence type="ECO:0000256" key="2">
    <source>
        <dbReference type="ARBA" id="ARBA00004172"/>
    </source>
</evidence>
<comment type="catalytic activity">
    <reaction evidence="34">
        <text>Cs(+)(in) = Cs(+)(out)</text>
        <dbReference type="Rhea" id="RHEA:78555"/>
        <dbReference type="ChEBI" id="CHEBI:49547"/>
    </reaction>
</comment>
<feature type="transmembrane region" description="Helical" evidence="37">
    <location>
        <begin position="568"/>
        <end position="586"/>
    </location>
</feature>
<evidence type="ECO:0000256" key="9">
    <source>
        <dbReference type="ARBA" id="ARBA00022448"/>
    </source>
</evidence>
<dbReference type="Proteomes" id="UP000727407">
    <property type="component" value="Unassembled WGS sequence"/>
</dbReference>
<keyword evidence="23" id="KW-0325">Glycoprotein</keyword>
<comment type="catalytic activity">
    <reaction evidence="30">
        <text>Na(+)(in) = Na(+)(out)</text>
        <dbReference type="Rhea" id="RHEA:34963"/>
        <dbReference type="ChEBI" id="CHEBI:29101"/>
    </reaction>
</comment>
<keyword evidence="13 36" id="KW-0812">Transmembrane</keyword>
<evidence type="ECO:0000256" key="18">
    <source>
        <dbReference type="ARBA" id="ARBA00022989"/>
    </source>
</evidence>
<dbReference type="OrthoDB" id="10062838at2759"/>
<evidence type="ECO:0000313" key="40">
    <source>
        <dbReference type="EMBL" id="KAF5906383.1"/>
    </source>
</evidence>
<comment type="catalytic activity">
    <reaction evidence="32">
        <text>Li(+)(in) = Li(+)(out)</text>
        <dbReference type="Rhea" id="RHEA:78551"/>
        <dbReference type="ChEBI" id="CHEBI:49713"/>
    </reaction>
</comment>
<keyword evidence="26" id="KW-0968">Cytoplasmic vesicle</keyword>
<feature type="domain" description="Potassium channel" evidence="39">
    <location>
        <begin position="95"/>
        <end position="156"/>
    </location>
</feature>
<feature type="transmembrane region" description="Helical" evidence="37">
    <location>
        <begin position="452"/>
        <end position="469"/>
    </location>
</feature>
<dbReference type="EMBL" id="QNUK01000033">
    <property type="protein sequence ID" value="KAF5906383.1"/>
    <property type="molecule type" value="Genomic_DNA"/>
</dbReference>
<dbReference type="GO" id="GO:0055037">
    <property type="term" value="C:recycling endosome"/>
    <property type="evidence" value="ECO:0007669"/>
    <property type="project" value="UniProtKB-SubCell"/>
</dbReference>
<evidence type="ECO:0000259" key="39">
    <source>
        <dbReference type="Pfam" id="PF07885"/>
    </source>
</evidence>
<comment type="catalytic activity">
    <reaction evidence="31">
        <text>L-glutamate(out) = L-glutamate(in)</text>
        <dbReference type="Rhea" id="RHEA:66336"/>
        <dbReference type="ChEBI" id="CHEBI:29985"/>
    </reaction>
</comment>
<evidence type="ECO:0000256" key="19">
    <source>
        <dbReference type="ARBA" id="ARBA00023018"/>
    </source>
</evidence>
<evidence type="ECO:0000256" key="33">
    <source>
        <dbReference type="ARBA" id="ARBA00044657"/>
    </source>
</evidence>
<evidence type="ECO:0000256" key="3">
    <source>
        <dbReference type="ARBA" id="ARBA00004221"/>
    </source>
</evidence>
<feature type="transmembrane region" description="Helical" evidence="37">
    <location>
        <begin position="651"/>
        <end position="675"/>
    </location>
</feature>
<keyword evidence="20 36" id="KW-0406">Ion transport</keyword>
<dbReference type="AlphaFoldDB" id="A0A8J4UEH2"/>
<name>A0A8J4UEH2_CLAMG</name>
<dbReference type="FunFam" id="1.10.287.70:FF:000076">
    <property type="entry name" value="Potassium channel subfamily K member"/>
    <property type="match status" value="1"/>
</dbReference>
<keyword evidence="21 37" id="KW-0472">Membrane</keyword>
<evidence type="ECO:0000256" key="27">
    <source>
        <dbReference type="ARBA" id="ARBA00024167"/>
    </source>
</evidence>
<evidence type="ECO:0000256" key="1">
    <source>
        <dbReference type="ARBA" id="ARBA00000309"/>
    </source>
</evidence>
<comment type="subcellular location">
    <subcellularLocation>
        <location evidence="3">Apical cell membrane</location>
    </subcellularLocation>
    <subcellularLocation>
        <location evidence="6">Cell membrane</location>
        <topology evidence="6">Multi-pass membrane protein</topology>
    </subcellularLocation>
    <subcellularLocation>
        <location evidence="4">Cell projection</location>
        <location evidence="4">Neuron projection</location>
    </subcellularLocation>
    <subcellularLocation>
        <location evidence="5">Cytoplasmic vesicle</location>
    </subcellularLocation>
    <subcellularLocation>
        <location evidence="2">Recycling endosome</location>
    </subcellularLocation>
    <subcellularLocation>
        <location evidence="28">Synaptic cell membrane</location>
    </subcellularLocation>
</comment>
<dbReference type="GO" id="GO:0005267">
    <property type="term" value="F:potassium channel activity"/>
    <property type="evidence" value="ECO:0007669"/>
    <property type="project" value="UniProtKB-KW"/>
</dbReference>
<dbReference type="GO" id="GO:0016324">
    <property type="term" value="C:apical plasma membrane"/>
    <property type="evidence" value="ECO:0007669"/>
    <property type="project" value="UniProtKB-SubCell"/>
</dbReference>
<evidence type="ECO:0000256" key="16">
    <source>
        <dbReference type="ARBA" id="ARBA00022843"/>
    </source>
</evidence>
<evidence type="ECO:0000256" key="8">
    <source>
        <dbReference type="ARBA" id="ARBA00016212"/>
    </source>
</evidence>
<protein>
    <recommendedName>
        <fullName evidence="8">Potassium channel subfamily K member 1</fullName>
    </recommendedName>
</protein>
<feature type="transmembrane region" description="Helical" evidence="37">
    <location>
        <begin position="178"/>
        <end position="203"/>
    </location>
</feature>
<evidence type="ECO:0000256" key="14">
    <source>
        <dbReference type="ARBA" id="ARBA00022753"/>
    </source>
</evidence>
<feature type="transmembrane region" description="Helical" evidence="37">
    <location>
        <begin position="618"/>
        <end position="639"/>
    </location>
</feature>
<feature type="transmembrane region" description="Helical" evidence="37">
    <location>
        <begin position="481"/>
        <end position="503"/>
    </location>
</feature>
<feature type="domain" description="Potassium channel" evidence="39">
    <location>
        <begin position="192"/>
        <end position="268"/>
    </location>
</feature>
<dbReference type="InterPro" id="IPR003280">
    <property type="entry name" value="2pore_dom_K_chnl"/>
</dbReference>
<dbReference type="InterPro" id="IPR001779">
    <property type="entry name" value="2pore_dom_K_chnl_TWIK1"/>
</dbReference>
<dbReference type="InterPro" id="IPR026505">
    <property type="entry name" value="Solute_c_fam_35_mem_F3/F4"/>
</dbReference>
<dbReference type="Pfam" id="PF07885">
    <property type="entry name" value="Ion_trans_2"/>
    <property type="match status" value="2"/>
</dbReference>
<evidence type="ECO:0000256" key="22">
    <source>
        <dbReference type="ARBA" id="ARBA00023157"/>
    </source>
</evidence>
<evidence type="ECO:0000256" key="13">
    <source>
        <dbReference type="ARBA" id="ARBA00022692"/>
    </source>
</evidence>
<evidence type="ECO:0000256" key="29">
    <source>
        <dbReference type="ARBA" id="ARBA00034430"/>
    </source>
</evidence>
<dbReference type="InterPro" id="IPR000620">
    <property type="entry name" value="EamA_dom"/>
</dbReference>
<dbReference type="Gene3D" id="1.10.287.70">
    <property type="match status" value="1"/>
</dbReference>
<evidence type="ECO:0000256" key="24">
    <source>
        <dbReference type="ARBA" id="ARBA00023273"/>
    </source>
</evidence>
<dbReference type="PANTHER" id="PTHR19346">
    <property type="entry name" value="SUGAR PHOSPHATE TRANSPORTER DOMAIN-CONTAINING PROTEIN"/>
    <property type="match status" value="1"/>
</dbReference>
<evidence type="ECO:0000256" key="36">
    <source>
        <dbReference type="RuleBase" id="RU003857"/>
    </source>
</evidence>
<evidence type="ECO:0000256" key="35">
    <source>
        <dbReference type="ARBA" id="ARBA00046361"/>
    </source>
</evidence>
<sequence length="730" mass="81925">MIECLCGNWCWRLIEANKSTWYFLLLLLAYVLYLVFGAVVFSLVELPYEDLLRQELSDAKQQFLRDNECLSEEKLEAFLVRALEASNYGVSVLNNNATNWNWDFTSALFFASTVLSTTGYGHTVPLSDEGKAFCIFYSVIGIPFTLLFLTAVVQRVMLFSTRRPVAFIQHRWGLSKSLVSGVHAFVLAAVLISCFFLIPAVIFSAMEENWNFLESFYFCFISLSTIGLGDYVPGEGYNQKFRQLYKVAITIYLLLGLIAMLVVLETLCELQQFKKLRKVFYLKKEKSEDQLTIMDHDHLSFTSMSDQGASVRDYKTDLSPDISPIATSDSPVVSGMWKSPAASPRRLSDISPQLRQLKSLAVEEEIKEDFKSSRSVEDIKNASIEERILRITGYYGYQPWSSTNPVVEKPNKERVEVKVDNQIGTNVITVESTSRQQKVRCCLCWTVAHLRQALWGVTVVLCVCFSWTGSTQLAKITLRELNVPFTLTWFSTSWNCLVFPLYYLGHLCWNKDRQSIRQRLRECCQFLGDDGLSVKTLLSVVAPFGVLWTLTSYLYLQGLRRIPTTDASALFCCSRAFVFLISWIVLRDRFLGVRIVAVILAIAGIVMITYADGFHSHSVIGISLVVGSASTAAMYKVLFRLVLGSAKLGEAALYLTVLGGANLVFVSIVPLILLLTGAEDFGSPRDIPWHSLCCTAALLLVFNFLINFGVLVTLPTLISLSIVLSVPVNA</sequence>
<comment type="catalytic activity">
    <reaction evidence="33">
        <text>Rb(+)(in) = Rb(+)(out)</text>
        <dbReference type="Rhea" id="RHEA:78547"/>
        <dbReference type="ChEBI" id="CHEBI:49847"/>
    </reaction>
</comment>
<keyword evidence="10" id="KW-1003">Cell membrane</keyword>
<feature type="non-terminal residue" evidence="40">
    <location>
        <position position="1"/>
    </location>
</feature>
<comment type="subunit">
    <text evidence="35">Homodimer; disulfide-linked. Heterodimer with KCNK2; disulfide-linked. In astrocytes, forms mostly heterodimeric potassium channels with KCNK2, with only a minor proportion of functional channels containing homodimeric KCNK1. Interacts with KCNK3 and KCNK9, forming functional heterodimeric channels. Interacts with GNG4. Identified in a complex with PSD and ARF6; interacts only with PSD that is bound to ARF6. Interacts with UBE2I.</text>
</comment>
<evidence type="ECO:0000256" key="7">
    <source>
        <dbReference type="ARBA" id="ARBA00006666"/>
    </source>
</evidence>
<comment type="catalytic activity">
    <reaction evidence="29">
        <text>K(+)(in) = K(+)(out)</text>
        <dbReference type="Rhea" id="RHEA:29463"/>
        <dbReference type="ChEBI" id="CHEBI:29103"/>
    </reaction>
</comment>
<feature type="transmembrane region" description="Helical" evidence="37">
    <location>
        <begin position="536"/>
        <end position="556"/>
    </location>
</feature>
<keyword evidence="11" id="KW-1017">Isopeptide bond</keyword>
<keyword evidence="15" id="KW-0631">Potassium channel</keyword>
<evidence type="ECO:0000256" key="37">
    <source>
        <dbReference type="SAM" id="Phobius"/>
    </source>
</evidence>
<dbReference type="SUPFAM" id="SSF81324">
    <property type="entry name" value="Voltage-gated potassium channels"/>
    <property type="match status" value="2"/>
</dbReference>
<reference evidence="40" key="1">
    <citation type="submission" date="2020-07" db="EMBL/GenBank/DDBJ databases">
        <title>Clarias magur genome sequencing, assembly and annotation.</title>
        <authorList>
            <person name="Kushwaha B."/>
            <person name="Kumar R."/>
            <person name="Das P."/>
            <person name="Joshi C.G."/>
            <person name="Kumar D."/>
            <person name="Nagpure N.S."/>
            <person name="Pandey M."/>
            <person name="Agarwal S."/>
            <person name="Srivastava S."/>
            <person name="Singh M."/>
            <person name="Sahoo L."/>
            <person name="Jayasankar P."/>
            <person name="Meher P.K."/>
            <person name="Koringa P.G."/>
            <person name="Iquebal M.A."/>
            <person name="Das S.P."/>
            <person name="Bit A."/>
            <person name="Patnaik S."/>
            <person name="Patel N."/>
            <person name="Shah T.M."/>
            <person name="Hinsu A."/>
            <person name="Jena J.K."/>
        </authorList>
    </citation>
    <scope>NUCLEOTIDE SEQUENCE</scope>
    <source>
        <strain evidence="40">CIFAMagur01</strain>
        <tissue evidence="40">Testis</tissue>
    </source>
</reference>
<dbReference type="GO" id="GO:0097060">
    <property type="term" value="C:synaptic membrane"/>
    <property type="evidence" value="ECO:0007669"/>
    <property type="project" value="UniProtKB-SubCell"/>
</dbReference>
<evidence type="ECO:0000256" key="17">
    <source>
        <dbReference type="ARBA" id="ARBA00022958"/>
    </source>
</evidence>
<feature type="transmembrane region" description="Helical" evidence="37">
    <location>
        <begin position="21"/>
        <end position="44"/>
    </location>
</feature>
<evidence type="ECO:0000256" key="4">
    <source>
        <dbReference type="ARBA" id="ARBA00004487"/>
    </source>
</evidence>
<evidence type="ECO:0000256" key="34">
    <source>
        <dbReference type="ARBA" id="ARBA00044691"/>
    </source>
</evidence>
<evidence type="ECO:0000256" key="10">
    <source>
        <dbReference type="ARBA" id="ARBA00022475"/>
    </source>
</evidence>
<feature type="transmembrane region" description="Helical" evidence="37">
    <location>
        <begin position="712"/>
        <end position="729"/>
    </location>
</feature>
<evidence type="ECO:0000259" key="38">
    <source>
        <dbReference type="Pfam" id="PF00892"/>
    </source>
</evidence>
<dbReference type="InterPro" id="IPR013099">
    <property type="entry name" value="K_chnl_dom"/>
</dbReference>
<keyword evidence="22" id="KW-1015">Disulfide bond</keyword>
<keyword evidence="16" id="KW-0832">Ubl conjugation</keyword>
<dbReference type="GO" id="GO:0043005">
    <property type="term" value="C:neuron projection"/>
    <property type="evidence" value="ECO:0007669"/>
    <property type="project" value="UniProtKB-SubCell"/>
</dbReference>
<evidence type="ECO:0000256" key="26">
    <source>
        <dbReference type="ARBA" id="ARBA00023329"/>
    </source>
</evidence>
<keyword evidence="14" id="KW-0967">Endosome</keyword>
<evidence type="ECO:0000256" key="6">
    <source>
        <dbReference type="ARBA" id="ARBA00004651"/>
    </source>
</evidence>
<evidence type="ECO:0000256" key="32">
    <source>
        <dbReference type="ARBA" id="ARBA00044635"/>
    </source>
</evidence>
<evidence type="ECO:0000256" key="15">
    <source>
        <dbReference type="ARBA" id="ARBA00022826"/>
    </source>
</evidence>
<gene>
    <name evidence="40" type="primary">slc35f3a</name>
    <name evidence="40" type="ORF">DAT39_003845</name>
</gene>
<dbReference type="InterPro" id="IPR005408">
    <property type="entry name" value="2pore_dom_K_chnl_TWIK"/>
</dbReference>
<feature type="domain" description="EamA" evidence="38">
    <location>
        <begin position="454"/>
        <end position="609"/>
    </location>
</feature>
<evidence type="ECO:0000313" key="41">
    <source>
        <dbReference type="Proteomes" id="UP000727407"/>
    </source>
</evidence>
<evidence type="ECO:0000256" key="12">
    <source>
        <dbReference type="ARBA" id="ARBA00022538"/>
    </source>
</evidence>
<keyword evidence="17" id="KW-0630">Potassium</keyword>
<feature type="transmembrane region" description="Helical" evidence="37">
    <location>
        <begin position="135"/>
        <end position="158"/>
    </location>
</feature>
<keyword evidence="12" id="KW-0633">Potassium transport</keyword>
<dbReference type="PRINTS" id="PR01586">
    <property type="entry name" value="TWIKCHANNEL"/>
</dbReference>
<dbReference type="Pfam" id="PF00892">
    <property type="entry name" value="EamA"/>
    <property type="match status" value="1"/>
</dbReference>
<dbReference type="Gene3D" id="1.10.3730.20">
    <property type="match status" value="1"/>
</dbReference>
<evidence type="ECO:0000256" key="31">
    <source>
        <dbReference type="ARBA" id="ARBA00036683"/>
    </source>
</evidence>
<dbReference type="InterPro" id="IPR037185">
    <property type="entry name" value="EmrE-like"/>
</dbReference>